<feature type="chain" id="PRO_5046671831" evidence="1">
    <location>
        <begin position="24"/>
        <end position="398"/>
    </location>
</feature>
<keyword evidence="1" id="KW-0732">Signal</keyword>
<reference evidence="2 3" key="1">
    <citation type="submission" date="2024-06" db="EMBL/GenBank/DDBJ databases">
        <title>The Natural Products Discovery Center: Release of the First 8490 Sequenced Strains for Exploring Actinobacteria Biosynthetic Diversity.</title>
        <authorList>
            <person name="Kalkreuter E."/>
            <person name="Kautsar S.A."/>
            <person name="Yang D."/>
            <person name="Bader C.D."/>
            <person name="Teijaro C.N."/>
            <person name="Fluegel L."/>
            <person name="Davis C.M."/>
            <person name="Simpson J.R."/>
            <person name="Lauterbach L."/>
            <person name="Steele A.D."/>
            <person name="Gui C."/>
            <person name="Meng S."/>
            <person name="Li G."/>
            <person name="Viehrig K."/>
            <person name="Ye F."/>
            <person name="Su P."/>
            <person name="Kiefer A.F."/>
            <person name="Nichols A."/>
            <person name="Cepeda A.J."/>
            <person name="Yan W."/>
            <person name="Fan B."/>
            <person name="Jiang Y."/>
            <person name="Adhikari A."/>
            <person name="Zheng C.-J."/>
            <person name="Schuster L."/>
            <person name="Cowan T.M."/>
            <person name="Smanski M.J."/>
            <person name="Chevrette M.G."/>
            <person name="De Carvalho L.P.S."/>
            <person name="Shen B."/>
        </authorList>
    </citation>
    <scope>NUCLEOTIDE SEQUENCE [LARGE SCALE GENOMIC DNA]</scope>
    <source>
        <strain evidence="2 3">NPDC047833</strain>
    </source>
</reference>
<organism evidence="2 3">
    <name type="scientific">Streptomyces huasconensis</name>
    <dbReference type="NCBI Taxonomy" id="1854574"/>
    <lineage>
        <taxon>Bacteria</taxon>
        <taxon>Bacillati</taxon>
        <taxon>Actinomycetota</taxon>
        <taxon>Actinomycetes</taxon>
        <taxon>Kitasatosporales</taxon>
        <taxon>Streptomycetaceae</taxon>
        <taxon>Streptomyces</taxon>
    </lineage>
</organism>
<keyword evidence="3" id="KW-1185">Reference proteome</keyword>
<gene>
    <name evidence="2" type="ORF">AB0887_06880</name>
</gene>
<dbReference type="Proteomes" id="UP001553843">
    <property type="component" value="Unassembled WGS sequence"/>
</dbReference>
<evidence type="ECO:0000256" key="1">
    <source>
        <dbReference type="SAM" id="SignalP"/>
    </source>
</evidence>
<sequence length="398" mass="42206">MRSIRTARYAVAAALPLTILAGAAQGAPAAASPAAASPAAASQAALITLDADTGQFTTATKGGSAPAGVRTLSTLDGTASTSRVLSVPGVGPVLADATLADSPQKNARAGWAATTEFADLSWPDLGGTYTVYKDDRPIATTSGNSFRDAHVTPGSEPFYRITADGEAGGAWGLNTTIPVARDAAGLAVTAGSIEAKAKKYTNTKITWRSFIRQTWAYVPSWAKKISGCKYAGGYKYAGDSRGFSKKASGPTFRAGVFANVSWKHKDVTHKARTGKTRVYKKSNSRLVETRKAGTKKIKFKTMSKFNGKTRSVRFSVEAKDPFCKRGGIGVNANLRLTRSGSYYAEGNYKRAPDHELYLYGYKGKKHSSRAVHRSKMGDIKCLFKAACETSRIGGHGGY</sequence>
<protein>
    <submittedName>
        <fullName evidence="2">Uncharacterized protein</fullName>
    </submittedName>
</protein>
<evidence type="ECO:0000313" key="2">
    <source>
        <dbReference type="EMBL" id="MEW2361686.1"/>
    </source>
</evidence>
<comment type="caution">
    <text evidence="2">The sequence shown here is derived from an EMBL/GenBank/DDBJ whole genome shotgun (WGS) entry which is preliminary data.</text>
</comment>
<proteinExistence type="predicted"/>
<accession>A0ABV3LRT5</accession>
<evidence type="ECO:0000313" key="3">
    <source>
        <dbReference type="Proteomes" id="UP001553843"/>
    </source>
</evidence>
<dbReference type="RefSeq" id="WP_359775513.1">
    <property type="nucleotide sequence ID" value="NZ_JBEYRR010000002.1"/>
</dbReference>
<dbReference type="EMBL" id="JBEYRS010000002">
    <property type="protein sequence ID" value="MEW2361686.1"/>
    <property type="molecule type" value="Genomic_DNA"/>
</dbReference>
<name>A0ABV3LRT5_9ACTN</name>
<feature type="signal peptide" evidence="1">
    <location>
        <begin position="1"/>
        <end position="23"/>
    </location>
</feature>